<dbReference type="OrthoDB" id="2155291at2759"/>
<protein>
    <submittedName>
        <fullName evidence="5">LALA0S15e01398g1_1</fullName>
    </submittedName>
</protein>
<dbReference type="PROSITE" id="PS51741">
    <property type="entry name" value="F_BAR"/>
    <property type="match status" value="1"/>
</dbReference>
<dbReference type="SMART" id="SM00049">
    <property type="entry name" value="DEP"/>
    <property type="match status" value="1"/>
</dbReference>
<feature type="domain" description="Rho-GAP" evidence="3">
    <location>
        <begin position="468"/>
        <end position="685"/>
    </location>
</feature>
<organism evidence="5 6">
    <name type="scientific">Lachancea lanzarotensis</name>
    <dbReference type="NCBI Taxonomy" id="1245769"/>
    <lineage>
        <taxon>Eukaryota</taxon>
        <taxon>Fungi</taxon>
        <taxon>Dikarya</taxon>
        <taxon>Ascomycota</taxon>
        <taxon>Saccharomycotina</taxon>
        <taxon>Saccharomycetes</taxon>
        <taxon>Saccharomycetales</taxon>
        <taxon>Saccharomycetaceae</taxon>
        <taxon>Lachancea</taxon>
    </lineage>
</organism>
<dbReference type="GO" id="GO:0007010">
    <property type="term" value="P:cytoskeleton organization"/>
    <property type="evidence" value="ECO:0007669"/>
    <property type="project" value="TreeGrafter"/>
</dbReference>
<evidence type="ECO:0000313" key="6">
    <source>
        <dbReference type="Proteomes" id="UP000054304"/>
    </source>
</evidence>
<dbReference type="Gene3D" id="1.10.555.10">
    <property type="entry name" value="Rho GTPase activation protein"/>
    <property type="match status" value="1"/>
</dbReference>
<dbReference type="GO" id="GO:0005096">
    <property type="term" value="F:GTPase activator activity"/>
    <property type="evidence" value="ECO:0007669"/>
    <property type="project" value="EnsemblFungi"/>
</dbReference>
<dbReference type="InterPro" id="IPR027267">
    <property type="entry name" value="AH/BAR_dom_sf"/>
</dbReference>
<gene>
    <name evidence="5" type="ORF">LALA0_S15e01398g</name>
</gene>
<evidence type="ECO:0000313" key="5">
    <source>
        <dbReference type="EMBL" id="CEP64966.1"/>
    </source>
</evidence>
<dbReference type="Pfam" id="PF00620">
    <property type="entry name" value="RhoGAP"/>
    <property type="match status" value="1"/>
</dbReference>
<dbReference type="RefSeq" id="XP_022631163.1">
    <property type="nucleotide sequence ID" value="XM_022771043.1"/>
</dbReference>
<dbReference type="CDD" id="cd04399">
    <property type="entry name" value="RhoGAP_fRGD2"/>
    <property type="match status" value="1"/>
</dbReference>
<dbReference type="SMART" id="SM00324">
    <property type="entry name" value="RhoGAP"/>
    <property type="match status" value="1"/>
</dbReference>
<feature type="domain" description="DEP" evidence="2">
    <location>
        <begin position="228"/>
        <end position="295"/>
    </location>
</feature>
<dbReference type="InterPro" id="IPR008936">
    <property type="entry name" value="Rho_GTPase_activation_prot"/>
</dbReference>
<sequence>MPSFADSFWSEDLSIGVDRLFQQLHRGGSQNALFIQLFASRMQFEVNYGRQLCTTTTNIEGFSDVSESQQSLDGALRQMAIAMEKEGNEHLAVATDIETTVLRPFSQWCEEHNQRVEYSEKILKNNVSNYQKSTKHVEKLEQVYFNKCRQFEDHKRAHFNDDELASAMEQLKLVQEQETALAKEKEFETFGKVGNLDFDIKTMRETLRLLLTKLEKTDYKVPFINFHFENTNNGSELVKFLMENLTLKDVDQAEAFGQDLLNNGFLKYCNGVGNTFVNSKKFQYSWKPYAYKFAQLPPPNSYGAEEGETEEGTQALSVYFNDFTSKIANSQNPNTTLPSIKTTERALLKYMKEVEAADTRYRKECKKLDAMRCTLEELMVDHLTFMEKCELDRLRALEKVILDFSPIIAKNASALEDLHTAVLQTGSEVDPSLDLLKLVERARTGTFQPHVITYNNYYNPGGFQNFGIDLETRSRMDKEAVPLIVSSILSFMDHIYPELPNDKVRTTVWTVPVKLYSTHQLRASLNEAPFEDATQITKVLEKYISEPSTIASVLKIYFLELPEPLISKDVYDILKALYSEFPPSTVTSEEQAAIDSQRVNGITSSFNSLSKPHIATLDALTSHFSRLVKILKMGSSASSGTLADDFVRSVSQEFANCIIRVKLEDGNNLGFKIFSDLLLYRKPIFRSLKRQNSKSRDEESA</sequence>
<reference evidence="5 6" key="1">
    <citation type="submission" date="2014-12" db="EMBL/GenBank/DDBJ databases">
        <authorList>
            <person name="Neuveglise Cecile"/>
        </authorList>
    </citation>
    <scope>NUCLEOTIDE SEQUENCE [LARGE SCALE GENOMIC DNA]</scope>
    <source>
        <strain evidence="5 6">CBS 12615</strain>
    </source>
</reference>
<dbReference type="GO" id="GO:0005886">
    <property type="term" value="C:plasma membrane"/>
    <property type="evidence" value="ECO:0007669"/>
    <property type="project" value="TreeGrafter"/>
</dbReference>
<dbReference type="GeneID" id="34688536"/>
<dbReference type="PANTHER" id="PTHR23065:SF17">
    <property type="entry name" value="RHO-GTPASE-ACTIVATING PROTEIN RGD2"/>
    <property type="match status" value="1"/>
</dbReference>
<proteinExistence type="predicted"/>
<dbReference type="STRING" id="1245769.A0A0C7NGU7"/>
<dbReference type="InterPro" id="IPR036388">
    <property type="entry name" value="WH-like_DNA-bd_sf"/>
</dbReference>
<dbReference type="SMART" id="SM00055">
    <property type="entry name" value="FCH"/>
    <property type="match status" value="1"/>
</dbReference>
<evidence type="ECO:0000256" key="1">
    <source>
        <dbReference type="PROSITE-ProRule" id="PRU01077"/>
    </source>
</evidence>
<dbReference type="GO" id="GO:0005737">
    <property type="term" value="C:cytoplasm"/>
    <property type="evidence" value="ECO:0007669"/>
    <property type="project" value="TreeGrafter"/>
</dbReference>
<dbReference type="HOGENOM" id="CLU_008201_1_0_1"/>
<name>A0A0C7NGU7_9SACH</name>
<dbReference type="GO" id="GO:0000935">
    <property type="term" value="C:division septum"/>
    <property type="evidence" value="ECO:0007669"/>
    <property type="project" value="TreeGrafter"/>
</dbReference>
<dbReference type="PROSITE" id="PS50238">
    <property type="entry name" value="RHOGAP"/>
    <property type="match status" value="1"/>
</dbReference>
<dbReference type="EMBL" id="LN736374">
    <property type="protein sequence ID" value="CEP64966.1"/>
    <property type="molecule type" value="Genomic_DNA"/>
</dbReference>
<dbReference type="InterPro" id="IPR036390">
    <property type="entry name" value="WH_DNA-bd_sf"/>
</dbReference>
<dbReference type="InterPro" id="IPR001060">
    <property type="entry name" value="FCH_dom"/>
</dbReference>
<dbReference type="Gene3D" id="1.20.1270.60">
    <property type="entry name" value="Arfaptin homology (AH) domain/BAR domain"/>
    <property type="match status" value="2"/>
</dbReference>
<dbReference type="InterPro" id="IPR000198">
    <property type="entry name" value="RhoGAP_dom"/>
</dbReference>
<keyword evidence="1" id="KW-0175">Coiled coil</keyword>
<dbReference type="SUPFAM" id="SSF48350">
    <property type="entry name" value="GTPase activation domain, GAP"/>
    <property type="match status" value="1"/>
</dbReference>
<dbReference type="AlphaFoldDB" id="A0A0C7NGU7"/>
<dbReference type="GO" id="GO:0007264">
    <property type="term" value="P:small GTPase-mediated signal transduction"/>
    <property type="evidence" value="ECO:0007669"/>
    <property type="project" value="EnsemblFungi"/>
</dbReference>
<dbReference type="SUPFAM" id="SSF103657">
    <property type="entry name" value="BAR/IMD domain-like"/>
    <property type="match status" value="1"/>
</dbReference>
<dbReference type="Pfam" id="PF00611">
    <property type="entry name" value="FCH"/>
    <property type="match status" value="1"/>
</dbReference>
<evidence type="ECO:0000259" key="2">
    <source>
        <dbReference type="PROSITE" id="PS50186"/>
    </source>
</evidence>
<dbReference type="Pfam" id="PF00610">
    <property type="entry name" value="DEP"/>
    <property type="match status" value="1"/>
</dbReference>
<dbReference type="PROSITE" id="PS50186">
    <property type="entry name" value="DEP"/>
    <property type="match status" value="1"/>
</dbReference>
<feature type="domain" description="F-BAR" evidence="4">
    <location>
        <begin position="2"/>
        <end position="434"/>
    </location>
</feature>
<evidence type="ECO:0000259" key="4">
    <source>
        <dbReference type="PROSITE" id="PS51741"/>
    </source>
</evidence>
<accession>A0A0C7NGU7</accession>
<dbReference type="PANTHER" id="PTHR23065">
    <property type="entry name" value="PROLINE-SERINE-THREONINE PHOSPHATASE INTERACTING PROTEIN 1"/>
    <property type="match status" value="1"/>
</dbReference>
<dbReference type="InterPro" id="IPR031160">
    <property type="entry name" value="F_BAR_dom"/>
</dbReference>
<dbReference type="SUPFAM" id="SSF46785">
    <property type="entry name" value="Winged helix' DNA-binding domain"/>
    <property type="match status" value="1"/>
</dbReference>
<keyword evidence="6" id="KW-1185">Reference proteome</keyword>
<dbReference type="Proteomes" id="UP000054304">
    <property type="component" value="Unassembled WGS sequence"/>
</dbReference>
<evidence type="ECO:0000259" key="3">
    <source>
        <dbReference type="PROSITE" id="PS50238"/>
    </source>
</evidence>
<dbReference type="Gene3D" id="1.10.10.10">
    <property type="entry name" value="Winged helix-like DNA-binding domain superfamily/Winged helix DNA-binding domain"/>
    <property type="match status" value="1"/>
</dbReference>
<dbReference type="InterPro" id="IPR000591">
    <property type="entry name" value="DEP_dom"/>
</dbReference>